<feature type="active site" description="Charge relay system" evidence="5">
    <location>
        <position position="139"/>
    </location>
</feature>
<dbReference type="PROSITE" id="PS51272">
    <property type="entry name" value="SLH"/>
    <property type="match status" value="2"/>
</dbReference>
<feature type="domain" description="SLH" evidence="7">
    <location>
        <begin position="616"/>
        <end position="679"/>
    </location>
</feature>
<proteinExistence type="inferred from homology"/>
<keyword evidence="3 5" id="KW-0378">Hydrolase</keyword>
<reference evidence="9" key="1">
    <citation type="journal article" date="2018" name="Sci. Rep.">
        <title>Lignite coal burning seam in the remote Altai Mountains harbors a hydrogen-driven thermophilic microbial community.</title>
        <authorList>
            <person name="Kadnikov V.V."/>
            <person name="Mardanov A.V."/>
            <person name="Ivasenko D.A."/>
            <person name="Antsiferov D.V."/>
            <person name="Beletsky A.V."/>
            <person name="Karnachuk O.V."/>
            <person name="Ravin N.V."/>
        </authorList>
    </citation>
    <scope>NUCLEOTIDE SEQUENCE [LARGE SCALE GENOMIC DNA]</scope>
</reference>
<dbReference type="InterPro" id="IPR023828">
    <property type="entry name" value="Peptidase_S8_Ser-AS"/>
</dbReference>
<gene>
    <name evidence="8" type="ORF">BSOLF_0863</name>
</gene>
<evidence type="ECO:0000256" key="1">
    <source>
        <dbReference type="ARBA" id="ARBA00011073"/>
    </source>
</evidence>
<dbReference type="AlphaFoldDB" id="A0A2R6Y067"/>
<accession>A0A2R6Y067</accession>
<dbReference type="Pfam" id="PF00082">
    <property type="entry name" value="Peptidase_S8"/>
    <property type="match status" value="1"/>
</dbReference>
<dbReference type="EMBL" id="PEBX01000048">
    <property type="protein sequence ID" value="PTQ56071.1"/>
    <property type="molecule type" value="Genomic_DNA"/>
</dbReference>
<dbReference type="InterPro" id="IPR023827">
    <property type="entry name" value="Peptidase_S8_Asp-AS"/>
</dbReference>
<dbReference type="Proteomes" id="UP000244338">
    <property type="component" value="Unassembled WGS sequence"/>
</dbReference>
<feature type="domain" description="SLH" evidence="7">
    <location>
        <begin position="682"/>
        <end position="745"/>
    </location>
</feature>
<dbReference type="PANTHER" id="PTHR43806:SF11">
    <property type="entry name" value="CEREVISIN-RELATED"/>
    <property type="match status" value="1"/>
</dbReference>
<evidence type="ECO:0000256" key="6">
    <source>
        <dbReference type="RuleBase" id="RU003355"/>
    </source>
</evidence>
<name>A0A2R6Y067_9BACL</name>
<evidence type="ECO:0000256" key="4">
    <source>
        <dbReference type="ARBA" id="ARBA00022825"/>
    </source>
</evidence>
<comment type="similarity">
    <text evidence="1 5 6">Belongs to the peptidase S8 family.</text>
</comment>
<evidence type="ECO:0000313" key="9">
    <source>
        <dbReference type="Proteomes" id="UP000244338"/>
    </source>
</evidence>
<dbReference type="PROSITE" id="PS00138">
    <property type="entry name" value="SUBTILASE_SER"/>
    <property type="match status" value="1"/>
</dbReference>
<dbReference type="InterPro" id="IPR050131">
    <property type="entry name" value="Peptidase_S8_subtilisin-like"/>
</dbReference>
<keyword evidence="2 5" id="KW-0645">Protease</keyword>
<evidence type="ECO:0000256" key="3">
    <source>
        <dbReference type="ARBA" id="ARBA00022801"/>
    </source>
</evidence>
<protein>
    <submittedName>
        <fullName evidence="8">Protease</fullName>
    </submittedName>
</protein>
<dbReference type="InterPro" id="IPR000209">
    <property type="entry name" value="Peptidase_S8/S53_dom"/>
</dbReference>
<dbReference type="Pfam" id="PF00395">
    <property type="entry name" value="SLH"/>
    <property type="match status" value="2"/>
</dbReference>
<sequence>MKRIIVLHMTIIMGLMVTLMPYISASGRTNAETIYFVKWTREPLHDPSYAVLDWSPETGWSRVAFHDMSLALERLKSTSDVQDIEEQVPLKPIPFYEIQRKDARVGIARRLDQYYLDALHVPEAWQITRGKDTTIAVVDTGVFSAHPALKGNVLPGINVIKEGGSTEDDNGHGTALASLLVAAQDEMRGVAPEAKVLPIKALDAYGGGDAYTVAKGILSAVREGANIVLLSLTDPVYSGVLADALTVAEKKGVLVVAATGNDGRSMLPYPARYPTVLAVGAVQKNGAPASYANYGQGLDVVAYGDDIVAASLDGGYRAYSGTSFAAPQVAGIAALLYNSGASVPAEVRDRLRQSAIANRAYPFKKIGFGVVDAYRALKSKDAAPLFSSNDRPEKSAPLALDKKWTLNVPGGADRWFTLDIPYDGTVTWVSDDVQLPIKLELYTTGGVLQESGMLEKGRPLRWNVQGGTMRLKLKNDEVARVNLSLTSTFKIKRIPAPGEARRDRPWPLEMTDRAILTGTLPEDGDEAWYRLTAPGRGKLSIRVATDDPALDLFLTVQKNKDRPIVIDENGVYNQKLFETYIITAEAGDELIIGVKNFYGLGVNAFYTLSLLWQPETKGLFKDVSTVHWAYPMLASLKEEGVTFGYLNDMVYPERPITRAEWADLLTKAFPSSAPLSSFEDQKHTVFPDLSRSNWAYEALFRAYQEGWLERYPDGTIRPNAWVTRREMVVTLNRLLAQPTSGSTMNLTYFKDVSWREPLLLPLIQLVNAGYISGYPDQTMRLSQPLRRVEALVIVYKLLKGPSS</sequence>
<evidence type="ECO:0000256" key="2">
    <source>
        <dbReference type="ARBA" id="ARBA00022670"/>
    </source>
</evidence>
<keyword evidence="4 5" id="KW-0720">Serine protease</keyword>
<evidence type="ECO:0000259" key="7">
    <source>
        <dbReference type="PROSITE" id="PS51272"/>
    </source>
</evidence>
<dbReference type="SUPFAM" id="SSF52743">
    <property type="entry name" value="Subtilisin-like"/>
    <property type="match status" value="1"/>
</dbReference>
<feature type="active site" description="Charge relay system" evidence="5">
    <location>
        <position position="172"/>
    </location>
</feature>
<dbReference type="GO" id="GO:0006508">
    <property type="term" value="P:proteolysis"/>
    <property type="evidence" value="ECO:0007669"/>
    <property type="project" value="UniProtKB-KW"/>
</dbReference>
<dbReference type="InterPro" id="IPR001119">
    <property type="entry name" value="SLH_dom"/>
</dbReference>
<dbReference type="Gene3D" id="3.40.50.200">
    <property type="entry name" value="Peptidase S8/S53 domain"/>
    <property type="match status" value="1"/>
</dbReference>
<evidence type="ECO:0000256" key="5">
    <source>
        <dbReference type="PROSITE-ProRule" id="PRU01240"/>
    </source>
</evidence>
<dbReference type="InterPro" id="IPR036852">
    <property type="entry name" value="Peptidase_S8/S53_dom_sf"/>
</dbReference>
<organism evidence="8 9">
    <name type="scientific">Candidatus Carbonibacillus altaicus</name>
    <dbReference type="NCBI Taxonomy" id="2163959"/>
    <lineage>
        <taxon>Bacteria</taxon>
        <taxon>Bacillati</taxon>
        <taxon>Bacillota</taxon>
        <taxon>Bacilli</taxon>
        <taxon>Bacillales</taxon>
        <taxon>Candidatus Carbonibacillus</taxon>
    </lineage>
</organism>
<feature type="active site" description="Charge relay system" evidence="5">
    <location>
        <position position="323"/>
    </location>
</feature>
<comment type="caution">
    <text evidence="8">The sequence shown here is derived from an EMBL/GenBank/DDBJ whole genome shotgun (WGS) entry which is preliminary data.</text>
</comment>
<dbReference type="PROSITE" id="PS00136">
    <property type="entry name" value="SUBTILASE_ASP"/>
    <property type="match status" value="1"/>
</dbReference>
<dbReference type="PROSITE" id="PS51892">
    <property type="entry name" value="SUBTILASE"/>
    <property type="match status" value="1"/>
</dbReference>
<dbReference type="InterPro" id="IPR015500">
    <property type="entry name" value="Peptidase_S8_subtilisin-rel"/>
</dbReference>
<dbReference type="GO" id="GO:0004252">
    <property type="term" value="F:serine-type endopeptidase activity"/>
    <property type="evidence" value="ECO:0007669"/>
    <property type="project" value="UniProtKB-UniRule"/>
</dbReference>
<dbReference type="PRINTS" id="PR00723">
    <property type="entry name" value="SUBTILISIN"/>
</dbReference>
<dbReference type="PANTHER" id="PTHR43806">
    <property type="entry name" value="PEPTIDASE S8"/>
    <property type="match status" value="1"/>
</dbReference>
<evidence type="ECO:0000313" key="8">
    <source>
        <dbReference type="EMBL" id="PTQ56071.1"/>
    </source>
</evidence>